<evidence type="ECO:0000313" key="2">
    <source>
        <dbReference type="Proteomes" id="UP000830671"/>
    </source>
</evidence>
<keyword evidence="2" id="KW-1185">Reference proteome</keyword>
<proteinExistence type="predicted"/>
<evidence type="ECO:0000313" key="1">
    <source>
        <dbReference type="EMBL" id="UQC83110.1"/>
    </source>
</evidence>
<dbReference type="RefSeq" id="XP_049144732.1">
    <property type="nucleotide sequence ID" value="XM_049287589.1"/>
</dbReference>
<protein>
    <submittedName>
        <fullName evidence="1">Uncharacterized protein</fullName>
    </submittedName>
</protein>
<dbReference type="KEGG" id="clup:CLUP02_08603"/>
<dbReference type="EMBL" id="CP019476">
    <property type="protein sequence ID" value="UQC83110.1"/>
    <property type="molecule type" value="Genomic_DNA"/>
</dbReference>
<name>A0A9Q8SU57_9PEZI</name>
<sequence length="261" mass="28374">MAFAGGDSAFFLIADGSDFGLGNWGFWAITLGYGVVKARKAMTWGRKNLHIVARLYRPNKTGQRYCNEVTAAGAHFSLGSEPELDYHRMKRMEGKGHSAVHAMKQAGGAHAKSLSWPVWRLLLLDEPKEPPFVTRSPTSTTTHGRLSRIFSFPSSPRGPAVKLSIHPNQPDHCRPSGLCPSATIPPICMYLGWIPRGSPGPSFYLFLSWSTQSKSAHASFLPLSWMMGAGQPLARLVCAELATALAQVQCAKPPVGSCLLQ</sequence>
<reference evidence="1" key="1">
    <citation type="journal article" date="2021" name="Mol. Plant Microbe Interact.">
        <title>Complete Genome Sequence of the Plant-Pathogenic Fungus Colletotrichum lupini.</title>
        <authorList>
            <person name="Baroncelli R."/>
            <person name="Pensec F."/>
            <person name="Da Lio D."/>
            <person name="Boufleur T."/>
            <person name="Vicente I."/>
            <person name="Sarrocco S."/>
            <person name="Picot A."/>
            <person name="Baraldi E."/>
            <person name="Sukno S."/>
            <person name="Thon M."/>
            <person name="Le Floch G."/>
        </authorList>
    </citation>
    <scope>NUCLEOTIDE SEQUENCE</scope>
    <source>
        <strain evidence="1">IMI 504893</strain>
    </source>
</reference>
<dbReference type="AlphaFoldDB" id="A0A9Q8SU57"/>
<dbReference type="GeneID" id="73342599"/>
<accession>A0A9Q8SU57</accession>
<organism evidence="1 2">
    <name type="scientific">Colletotrichum lupini</name>
    <dbReference type="NCBI Taxonomy" id="145971"/>
    <lineage>
        <taxon>Eukaryota</taxon>
        <taxon>Fungi</taxon>
        <taxon>Dikarya</taxon>
        <taxon>Ascomycota</taxon>
        <taxon>Pezizomycotina</taxon>
        <taxon>Sordariomycetes</taxon>
        <taxon>Hypocreomycetidae</taxon>
        <taxon>Glomerellales</taxon>
        <taxon>Glomerellaceae</taxon>
        <taxon>Colletotrichum</taxon>
        <taxon>Colletotrichum acutatum species complex</taxon>
    </lineage>
</organism>
<dbReference type="Proteomes" id="UP000830671">
    <property type="component" value="Chromosome 4"/>
</dbReference>
<gene>
    <name evidence="1" type="ORF">CLUP02_08603</name>
</gene>